<dbReference type="Proteomes" id="UP000019141">
    <property type="component" value="Unassembled WGS sequence"/>
</dbReference>
<dbReference type="InterPro" id="IPR008538">
    <property type="entry name" value="Uma2"/>
</dbReference>
<keyword evidence="3" id="KW-1185">Reference proteome</keyword>
<dbReference type="PANTHER" id="PTHR36558:SF1">
    <property type="entry name" value="RESTRICTION ENDONUCLEASE DOMAIN-CONTAINING PROTEIN-RELATED"/>
    <property type="match status" value="1"/>
</dbReference>
<proteinExistence type="predicted"/>
<accession>W4L4R4</accession>
<evidence type="ECO:0000313" key="2">
    <source>
        <dbReference type="EMBL" id="ETW93057.1"/>
    </source>
</evidence>
<dbReference type="EMBL" id="AZHW01001317">
    <property type="protein sequence ID" value="ETW93057.1"/>
    <property type="molecule type" value="Genomic_DNA"/>
</dbReference>
<dbReference type="Gene3D" id="3.90.1570.10">
    <property type="entry name" value="tt1808, chain A"/>
    <property type="match status" value="1"/>
</dbReference>
<dbReference type="InterPro" id="IPR011335">
    <property type="entry name" value="Restrct_endonuc-II-like"/>
</dbReference>
<reference evidence="2 3" key="1">
    <citation type="journal article" date="2014" name="Nature">
        <title>An environmental bacterial taxon with a large and distinct metabolic repertoire.</title>
        <authorList>
            <person name="Wilson M.C."/>
            <person name="Mori T."/>
            <person name="Ruckert C."/>
            <person name="Uria A.R."/>
            <person name="Helf M.J."/>
            <person name="Takada K."/>
            <person name="Gernert C."/>
            <person name="Steffens U.A."/>
            <person name="Heycke N."/>
            <person name="Schmitt S."/>
            <person name="Rinke C."/>
            <person name="Helfrich E.J."/>
            <person name="Brachmann A.O."/>
            <person name="Gurgui C."/>
            <person name="Wakimoto T."/>
            <person name="Kracht M."/>
            <person name="Crusemann M."/>
            <person name="Hentschel U."/>
            <person name="Abe I."/>
            <person name="Matsunaga S."/>
            <person name="Kalinowski J."/>
            <person name="Takeyama H."/>
            <person name="Piel J."/>
        </authorList>
    </citation>
    <scope>NUCLEOTIDE SEQUENCE [LARGE SCALE GENOMIC DNA]</scope>
    <source>
        <strain evidence="3">TSY1</strain>
    </source>
</reference>
<evidence type="ECO:0000313" key="3">
    <source>
        <dbReference type="Proteomes" id="UP000019141"/>
    </source>
</evidence>
<dbReference type="PANTHER" id="PTHR36558">
    <property type="entry name" value="GLR1098 PROTEIN"/>
    <property type="match status" value="1"/>
</dbReference>
<evidence type="ECO:0000259" key="1">
    <source>
        <dbReference type="Pfam" id="PF05685"/>
    </source>
</evidence>
<protein>
    <recommendedName>
        <fullName evidence="1">Putative restriction endonuclease domain-containing protein</fullName>
    </recommendedName>
</protein>
<dbReference type="AlphaFoldDB" id="W4L4R4"/>
<organism evidence="2 3">
    <name type="scientific">Entotheonella factor</name>
    <dbReference type="NCBI Taxonomy" id="1429438"/>
    <lineage>
        <taxon>Bacteria</taxon>
        <taxon>Pseudomonadati</taxon>
        <taxon>Nitrospinota/Tectimicrobiota group</taxon>
        <taxon>Candidatus Tectimicrobiota</taxon>
        <taxon>Candidatus Entotheonellia</taxon>
        <taxon>Candidatus Entotheonellales</taxon>
        <taxon>Candidatus Entotheonellaceae</taxon>
        <taxon>Candidatus Entotheonella</taxon>
    </lineage>
</organism>
<dbReference type="SUPFAM" id="SSF52980">
    <property type="entry name" value="Restriction endonuclease-like"/>
    <property type="match status" value="1"/>
</dbReference>
<dbReference type="Pfam" id="PF05685">
    <property type="entry name" value="Uma2"/>
    <property type="match status" value="1"/>
</dbReference>
<sequence length="133" mass="14988">INDMRVKVSHTGLYTYPDVVIACGDIQFEDAATDTLLTPTVIVEVLSSSTEAYDRGEKFAHCRRLTSLQEYLLVAQDKVRIEHYVRQGDQWILSEISDLNNTLHLAAVDCTIALQEVYDKVQFAESDTPPPSR</sequence>
<comment type="caution">
    <text evidence="2">The sequence shown here is derived from an EMBL/GenBank/DDBJ whole genome shotgun (WGS) entry which is preliminary data.</text>
</comment>
<dbReference type="CDD" id="cd06260">
    <property type="entry name" value="DUF820-like"/>
    <property type="match status" value="1"/>
</dbReference>
<dbReference type="InterPro" id="IPR012296">
    <property type="entry name" value="Nuclease_put_TT1808"/>
</dbReference>
<gene>
    <name evidence="2" type="ORF">ETSY1_40940</name>
</gene>
<feature type="non-terminal residue" evidence="2">
    <location>
        <position position="1"/>
    </location>
</feature>
<feature type="domain" description="Putative restriction endonuclease" evidence="1">
    <location>
        <begin position="3"/>
        <end position="107"/>
    </location>
</feature>
<name>W4L4R4_ENTF1</name>
<dbReference type="HOGENOM" id="CLU_1900538_0_0_7"/>